<evidence type="ECO:0000313" key="2">
    <source>
        <dbReference type="EMBL" id="HAR55723.1"/>
    </source>
</evidence>
<gene>
    <name evidence="2" type="ORF">DCR58_02935</name>
</gene>
<feature type="region of interest" description="Disordered" evidence="1">
    <location>
        <begin position="76"/>
        <end position="95"/>
    </location>
</feature>
<dbReference type="AlphaFoldDB" id="A0A348WMG1"/>
<accession>A0A348WMG1</accession>
<dbReference type="EMBL" id="DMUP01000065">
    <property type="protein sequence ID" value="HAR55723.1"/>
    <property type="molecule type" value="Genomic_DNA"/>
</dbReference>
<comment type="caution">
    <text evidence="2">The sequence shown here is derived from an EMBL/GenBank/DDBJ whole genome shotgun (WGS) entry which is preliminary data.</text>
</comment>
<dbReference type="Proteomes" id="UP000262878">
    <property type="component" value="Unassembled WGS sequence"/>
</dbReference>
<sequence>MKEALKQLQTLTQHFEQTVAAEDYAAAELALLQLEKHFTQLPDGWQNDDAIKTELLRVQETLTTYRQALQQAKDTAKDDISRLGKSKKGVKAYTK</sequence>
<protein>
    <recommendedName>
        <fullName evidence="4">Flagellar protein FliT</fullName>
    </recommendedName>
</protein>
<organism evidence="2 3">
    <name type="scientific">Idiomarina baltica</name>
    <dbReference type="NCBI Taxonomy" id="190892"/>
    <lineage>
        <taxon>Bacteria</taxon>
        <taxon>Pseudomonadati</taxon>
        <taxon>Pseudomonadota</taxon>
        <taxon>Gammaproteobacteria</taxon>
        <taxon>Alteromonadales</taxon>
        <taxon>Idiomarinaceae</taxon>
        <taxon>Idiomarina</taxon>
    </lineage>
</organism>
<dbReference type="RefSeq" id="WP_286682026.1">
    <property type="nucleotide sequence ID" value="NZ_DAIRLQ010000007.1"/>
</dbReference>
<feature type="compositionally biased region" description="Basic residues" evidence="1">
    <location>
        <begin position="84"/>
        <end position="95"/>
    </location>
</feature>
<evidence type="ECO:0008006" key="4">
    <source>
        <dbReference type="Google" id="ProtNLM"/>
    </source>
</evidence>
<evidence type="ECO:0000256" key="1">
    <source>
        <dbReference type="SAM" id="MobiDB-lite"/>
    </source>
</evidence>
<evidence type="ECO:0000313" key="3">
    <source>
        <dbReference type="Proteomes" id="UP000262878"/>
    </source>
</evidence>
<proteinExistence type="predicted"/>
<reference evidence="2 3" key="1">
    <citation type="journal article" date="2018" name="Nat. Biotechnol.">
        <title>A standardized bacterial taxonomy based on genome phylogeny substantially revises the tree of life.</title>
        <authorList>
            <person name="Parks D.H."/>
            <person name="Chuvochina M."/>
            <person name="Waite D.W."/>
            <person name="Rinke C."/>
            <person name="Skarshewski A."/>
            <person name="Chaumeil P.A."/>
            <person name="Hugenholtz P."/>
        </authorList>
    </citation>
    <scope>NUCLEOTIDE SEQUENCE [LARGE SCALE GENOMIC DNA]</scope>
    <source>
        <strain evidence="2">UBA9360</strain>
    </source>
</reference>
<name>A0A348WMG1_9GAMM</name>
<dbReference type="STRING" id="314276.OS145_11072"/>